<keyword evidence="2" id="KW-0479">Metal-binding</keyword>
<evidence type="ECO:0000313" key="7">
    <source>
        <dbReference type="EMBL" id="MFD0964183.1"/>
    </source>
</evidence>
<keyword evidence="8" id="KW-1185">Reference proteome</keyword>
<keyword evidence="5" id="KW-0411">Iron-sulfur</keyword>
<name>A0ABW3I2U8_9FLAO</name>
<dbReference type="EMBL" id="JBHTJM010000008">
    <property type="protein sequence ID" value="MFD0964183.1"/>
    <property type="molecule type" value="Genomic_DNA"/>
</dbReference>
<evidence type="ECO:0000256" key="4">
    <source>
        <dbReference type="ARBA" id="ARBA00023004"/>
    </source>
</evidence>
<evidence type="ECO:0000256" key="2">
    <source>
        <dbReference type="ARBA" id="ARBA00022723"/>
    </source>
</evidence>
<keyword evidence="3" id="KW-0560">Oxidoreductase</keyword>
<dbReference type="InterPro" id="IPR051460">
    <property type="entry name" value="HdrC_iron-sulfur_subunit"/>
</dbReference>
<proteinExistence type="predicted"/>
<dbReference type="PANTHER" id="PTHR43255">
    <property type="entry name" value="IRON-SULFUR-BINDING OXIDOREDUCTASE FADF-RELATED-RELATED"/>
    <property type="match status" value="1"/>
</dbReference>
<keyword evidence="4" id="KW-0408">Iron</keyword>
<evidence type="ECO:0000313" key="8">
    <source>
        <dbReference type="Proteomes" id="UP001596997"/>
    </source>
</evidence>
<reference evidence="8" key="1">
    <citation type="journal article" date="2019" name="Int. J. Syst. Evol. Microbiol.">
        <title>The Global Catalogue of Microorganisms (GCM) 10K type strain sequencing project: providing services to taxonomists for standard genome sequencing and annotation.</title>
        <authorList>
            <consortium name="The Broad Institute Genomics Platform"/>
            <consortium name="The Broad Institute Genome Sequencing Center for Infectious Disease"/>
            <person name="Wu L."/>
            <person name="Ma J."/>
        </authorList>
    </citation>
    <scope>NUCLEOTIDE SEQUENCE [LARGE SCALE GENOMIC DNA]</scope>
    <source>
        <strain evidence="8">CCUG 62114</strain>
    </source>
</reference>
<evidence type="ECO:0000259" key="6">
    <source>
        <dbReference type="Pfam" id="PF02754"/>
    </source>
</evidence>
<dbReference type="InterPro" id="IPR004017">
    <property type="entry name" value="Cys_rich_dom"/>
</dbReference>
<dbReference type="Pfam" id="PF02754">
    <property type="entry name" value="CCG"/>
    <property type="match status" value="2"/>
</dbReference>
<comment type="caution">
    <text evidence="7">The sequence shown here is derived from an EMBL/GenBank/DDBJ whole genome shotgun (WGS) entry which is preliminary data.</text>
</comment>
<evidence type="ECO:0000256" key="1">
    <source>
        <dbReference type="ARBA" id="ARBA00022485"/>
    </source>
</evidence>
<evidence type="ECO:0000256" key="3">
    <source>
        <dbReference type="ARBA" id="ARBA00023002"/>
    </source>
</evidence>
<feature type="domain" description="Cysteine-rich" evidence="6">
    <location>
        <begin position="33"/>
        <end position="107"/>
    </location>
</feature>
<dbReference type="RefSeq" id="WP_377715650.1">
    <property type="nucleotide sequence ID" value="NZ_JBHTJM010000008.1"/>
</dbReference>
<protein>
    <submittedName>
        <fullName evidence="7">(Fe-S)-binding protein</fullName>
    </submittedName>
</protein>
<keyword evidence="1" id="KW-0004">4Fe-4S</keyword>
<organism evidence="7 8">
    <name type="scientific">Pseudofulvibacter geojedonensis</name>
    <dbReference type="NCBI Taxonomy" id="1123758"/>
    <lineage>
        <taxon>Bacteria</taxon>
        <taxon>Pseudomonadati</taxon>
        <taxon>Bacteroidota</taxon>
        <taxon>Flavobacteriia</taxon>
        <taxon>Flavobacteriales</taxon>
        <taxon>Flavobacteriaceae</taxon>
        <taxon>Pseudofulvibacter</taxon>
    </lineage>
</organism>
<gene>
    <name evidence="7" type="ORF">ACFQ1O_09220</name>
</gene>
<dbReference type="PANTHER" id="PTHR43255:SF1">
    <property type="entry name" value="IRON-SULFUR-BINDING OXIDOREDUCTASE FADF-RELATED"/>
    <property type="match status" value="1"/>
</dbReference>
<sequence>MSEALNVPVMADLFAEGKEPDVLFWVGSAGSFDDRAKKITRAFVKLLNKADVNFAVLGTEESSSGDAAKRAGNEFLFQMQAVTNIEIMNAYNVKKIVTACPHSYNTLKNEYPSLGGKYEVLHHTEFIKQLVDAGKLNIEGGKFKGKRVTFHDPCYLGRANDVYEAPRDLIKSLDVALTEMKRSRRDSLCCGAGGAQMFKEPENGHKDVNVLRTEDALETNPEIIATGCPFCNTMMTDGVKAKEKEGQIEVLDIAELLANN</sequence>
<evidence type="ECO:0000256" key="5">
    <source>
        <dbReference type="ARBA" id="ARBA00023014"/>
    </source>
</evidence>
<dbReference type="Proteomes" id="UP001596997">
    <property type="component" value="Unassembled WGS sequence"/>
</dbReference>
<accession>A0ABW3I2U8</accession>
<feature type="domain" description="Cysteine-rich" evidence="6">
    <location>
        <begin position="148"/>
        <end position="235"/>
    </location>
</feature>